<feature type="compositionally biased region" description="Basic and acidic residues" evidence="19">
    <location>
        <begin position="421"/>
        <end position="430"/>
    </location>
</feature>
<dbReference type="VEuPathDB" id="FungiDB:C7M61_002388"/>
<dbReference type="Proteomes" id="UP000241107">
    <property type="component" value="Unassembled WGS sequence"/>
</dbReference>
<evidence type="ECO:0000256" key="7">
    <source>
        <dbReference type="ARBA" id="ARBA00022792"/>
    </source>
</evidence>
<evidence type="ECO:0000256" key="6">
    <source>
        <dbReference type="ARBA" id="ARBA00022741"/>
    </source>
</evidence>
<dbReference type="Gene3D" id="3.30.1220.10">
    <property type="entry name" value="CobW-like, C-terminal domain"/>
    <property type="match status" value="1"/>
</dbReference>
<dbReference type="PANTHER" id="PTHR13748:SF31">
    <property type="entry name" value="ZINC-REGULATED GTPASE METALLOPROTEIN ACTIVATOR 1A-RELATED"/>
    <property type="match status" value="1"/>
</dbReference>
<dbReference type="OrthoDB" id="258627at2759"/>
<keyword evidence="12" id="KW-0811">Translocation</keyword>
<feature type="region of interest" description="Disordered" evidence="19">
    <location>
        <begin position="416"/>
        <end position="444"/>
    </location>
</feature>
<evidence type="ECO:0000256" key="1">
    <source>
        <dbReference type="ARBA" id="ARBA00004434"/>
    </source>
</evidence>
<dbReference type="InterPro" id="IPR003495">
    <property type="entry name" value="CobW/HypB/UreG_nucleotide-bd"/>
</dbReference>
<dbReference type="GO" id="GO:0016787">
    <property type="term" value="F:hydrolase activity"/>
    <property type="evidence" value="ECO:0007669"/>
    <property type="project" value="UniProtKB-KW"/>
</dbReference>
<dbReference type="GO" id="GO:0005525">
    <property type="term" value="F:GTP binding"/>
    <property type="evidence" value="ECO:0007669"/>
    <property type="project" value="UniProtKB-KW"/>
</dbReference>
<dbReference type="GO" id="GO:0015031">
    <property type="term" value="P:protein transport"/>
    <property type="evidence" value="ECO:0007669"/>
    <property type="project" value="UniProtKB-KW"/>
</dbReference>
<evidence type="ECO:0000256" key="5">
    <source>
        <dbReference type="ARBA" id="ARBA00022692"/>
    </source>
</evidence>
<name>A0A2P7YSW9_9ASCO</name>
<reference evidence="22 23" key="1">
    <citation type="submission" date="2018-03" db="EMBL/GenBank/DDBJ databases">
        <title>Candida pseudohaemulonii genome assembly and annotation.</title>
        <authorList>
            <person name="Munoz J.F."/>
            <person name="Gade L.G."/>
            <person name="Chow N.A."/>
            <person name="Litvintseva A.P."/>
            <person name="Loparev V.N."/>
            <person name="Cuomo C.A."/>
        </authorList>
    </citation>
    <scope>NUCLEOTIDE SEQUENCE [LARGE SCALE GENOMIC DNA]</scope>
    <source>
        <strain evidence="22 23">B12108</strain>
    </source>
</reference>
<dbReference type="Gene3D" id="3.40.50.300">
    <property type="entry name" value="P-loop containing nucleotide triphosphate hydrolases"/>
    <property type="match status" value="1"/>
</dbReference>
<feature type="domain" description="CobW C-terminal" evidence="21">
    <location>
        <begin position="341"/>
        <end position="405"/>
    </location>
</feature>
<keyword evidence="11" id="KW-1133">Transmembrane helix</keyword>
<dbReference type="InterPro" id="IPR051316">
    <property type="entry name" value="Zinc-reg_GTPase_activator"/>
</dbReference>
<keyword evidence="23" id="KW-1185">Reference proteome</keyword>
<dbReference type="Pfam" id="PF07683">
    <property type="entry name" value="CobW_C"/>
    <property type="match status" value="1"/>
</dbReference>
<dbReference type="GO" id="GO:0005743">
    <property type="term" value="C:mitochondrial inner membrane"/>
    <property type="evidence" value="ECO:0007669"/>
    <property type="project" value="UniProtKB-SubCell"/>
</dbReference>
<evidence type="ECO:0000256" key="13">
    <source>
        <dbReference type="ARBA" id="ARBA00023128"/>
    </source>
</evidence>
<keyword evidence="16" id="KW-0143">Chaperone</keyword>
<evidence type="ECO:0000256" key="17">
    <source>
        <dbReference type="ARBA" id="ARBA00034320"/>
    </source>
</evidence>
<keyword evidence="13" id="KW-0496">Mitochondrion</keyword>
<keyword evidence="15" id="KW-0472">Membrane</keyword>
<dbReference type="CDD" id="cd03112">
    <property type="entry name" value="CobW-like"/>
    <property type="match status" value="1"/>
</dbReference>
<gene>
    <name evidence="22" type="ORF">C7M61_002388</name>
</gene>
<evidence type="ECO:0000256" key="2">
    <source>
        <dbReference type="ARBA" id="ARBA00006355"/>
    </source>
</evidence>
<dbReference type="SUPFAM" id="SSF52540">
    <property type="entry name" value="P-loop containing nucleoside triphosphate hydrolases"/>
    <property type="match status" value="1"/>
</dbReference>
<feature type="region of interest" description="Disordered" evidence="19">
    <location>
        <begin position="695"/>
        <end position="721"/>
    </location>
</feature>
<dbReference type="GeneID" id="36565777"/>
<comment type="caution">
    <text evidence="22">The sequence shown here is derived from an EMBL/GenBank/DDBJ whole genome shotgun (WGS) entry which is preliminary data.</text>
</comment>
<keyword evidence="14" id="KW-0342">GTP-binding</keyword>
<feature type="compositionally biased region" description="Low complexity" evidence="19">
    <location>
        <begin position="697"/>
        <end position="710"/>
    </location>
</feature>
<keyword evidence="9" id="KW-0862">Zinc</keyword>
<keyword evidence="10" id="KW-0653">Protein transport</keyword>
<keyword evidence="7" id="KW-0999">Mitochondrion inner membrane</keyword>
<evidence type="ECO:0000313" key="23">
    <source>
        <dbReference type="Proteomes" id="UP000241107"/>
    </source>
</evidence>
<dbReference type="InterPro" id="IPR021056">
    <property type="entry name" value="Mt_import_IM_translocase_Tim54"/>
</dbReference>
<dbReference type="InterPro" id="IPR011629">
    <property type="entry name" value="CobW-like_C"/>
</dbReference>
<evidence type="ECO:0000313" key="22">
    <source>
        <dbReference type="EMBL" id="PSK39076.1"/>
    </source>
</evidence>
<dbReference type="STRING" id="418784.A0A2P7YSW9"/>
<dbReference type="AlphaFoldDB" id="A0A2P7YSW9"/>
<sequence length="904" mass="102061">MDDDIPELVTELDETFVTKPEYLATQQDTTQYEQKPSKVKSKLPITIVTGYLGSGKSTLLEMIGRKSNKRLAIILNEFGDSAAIEKSVTIKDSEKNESVQEWLDLGNGCLCCTVKDNGVMAIENLIENSGDKIDYILLETTGIADPAPIAEMFWLDDALAASVYIDGVITVVDAANITQCLDDIGGHWHRANKHVLQDDDEDVSPEKKEQERKMLDEGISTAHLQLALADTILINKIDTIEGDKSKLEEICGRVRDINSSSPIHTTSYGDIDLDKILDLHAFEASSEKLANLVSLATSSSYHDDRIQTLTIDFPFFSDNSGFDKVEKYLQHVLWENEANGVSVEIHRTKGVLVWKDDVRVVQGVRDTYEVIEGGKLHESIKNNKIVFIGKGLDKQALEDELHKFLAHNAQLHIGQIDMSEGPEKPEKTVKPEAGATEAPKKKSWSNPALRAMGIPRILLPSRNWMIFWTVLAGVTGGIAYDKYQQKQVRNKYTAEVEKLGEELYNTTRVPRRLTIFIAPPPNDFLQESLKHFRKYIKPVLNAAAIDFTIFTEERQGDIRHEVADKIRQLRREKLAAKIKEEEKIKQEAYDKSWTKFFKEGVPNAFKSLRKKPEEPEVFVSRHELYTPADLLGLYKVVQPIEPERDDSKDLLLSGGVLCIGRGTYKEYMTGVHEGLLGPLEAPAPPPEVKKIEEALDTETASSEASGTETATETEKKEDTPDEIEDFGLHTRRKELPPVPKPFILPADYANAQLAPELNMNEVVLNDKNVPVLFEQPVGVFTVPKLSGIMNMPTKIYRYYTKRYLAAEVAEHAQKVVYSESRPFQNLDSFLGAEEEMDWPRKWIERGKKKNSEWVQPLEVDPRVILRMRVYNFGETSNKGINVATDVEEKKIEEVKVEQPKAEEK</sequence>
<evidence type="ECO:0000256" key="3">
    <source>
        <dbReference type="ARBA" id="ARBA00020796"/>
    </source>
</evidence>
<evidence type="ECO:0000256" key="16">
    <source>
        <dbReference type="ARBA" id="ARBA00023186"/>
    </source>
</evidence>
<dbReference type="PANTHER" id="PTHR13748">
    <property type="entry name" value="COBW-RELATED"/>
    <property type="match status" value="1"/>
</dbReference>
<evidence type="ECO:0000256" key="15">
    <source>
        <dbReference type="ARBA" id="ARBA00023136"/>
    </source>
</evidence>
<comment type="subcellular location">
    <subcellularLocation>
        <location evidence="1">Mitochondrion inner membrane</location>
        <topology evidence="1">Single-pass membrane protein</topology>
    </subcellularLocation>
</comment>
<keyword evidence="5" id="KW-0812">Transmembrane</keyword>
<evidence type="ECO:0000256" key="4">
    <source>
        <dbReference type="ARBA" id="ARBA00022448"/>
    </source>
</evidence>
<proteinExistence type="inferred from homology"/>
<protein>
    <recommendedName>
        <fullName evidence="3">Mitochondrial import inner membrane translocase subunit TIM54</fullName>
    </recommendedName>
</protein>
<keyword evidence="8" id="KW-0378">Hydrolase</keyword>
<evidence type="ECO:0000256" key="12">
    <source>
        <dbReference type="ARBA" id="ARBA00023010"/>
    </source>
</evidence>
<evidence type="ECO:0000256" key="10">
    <source>
        <dbReference type="ARBA" id="ARBA00022927"/>
    </source>
</evidence>
<evidence type="ECO:0000256" key="19">
    <source>
        <dbReference type="SAM" id="MobiDB-lite"/>
    </source>
</evidence>
<evidence type="ECO:0000256" key="18">
    <source>
        <dbReference type="ARBA" id="ARBA00049117"/>
    </source>
</evidence>
<evidence type="ECO:0000256" key="14">
    <source>
        <dbReference type="ARBA" id="ARBA00023134"/>
    </source>
</evidence>
<dbReference type="InterPro" id="IPR027417">
    <property type="entry name" value="P-loop_NTPase"/>
</dbReference>
<comment type="similarity">
    <text evidence="17">Belongs to the SIMIBI class G3E GTPase family. ZNG1 subfamily.</text>
</comment>
<feature type="domain" description="CobW/HypB/UreG nucleotide-binding" evidence="20">
    <location>
        <begin position="44"/>
        <end position="263"/>
    </location>
</feature>
<evidence type="ECO:0000256" key="11">
    <source>
        <dbReference type="ARBA" id="ARBA00022989"/>
    </source>
</evidence>
<dbReference type="EMBL" id="PYFQ01000004">
    <property type="protein sequence ID" value="PSK39076.1"/>
    <property type="molecule type" value="Genomic_DNA"/>
</dbReference>
<evidence type="ECO:0000256" key="9">
    <source>
        <dbReference type="ARBA" id="ARBA00022833"/>
    </source>
</evidence>
<dbReference type="SUPFAM" id="SSF90002">
    <property type="entry name" value="Hypothetical protein YjiA, C-terminal domain"/>
    <property type="match status" value="1"/>
</dbReference>
<evidence type="ECO:0000259" key="20">
    <source>
        <dbReference type="Pfam" id="PF02492"/>
    </source>
</evidence>
<comment type="catalytic activity">
    <reaction evidence="18">
        <text>GTP + H2O = GDP + phosphate + H(+)</text>
        <dbReference type="Rhea" id="RHEA:19669"/>
        <dbReference type="ChEBI" id="CHEBI:15377"/>
        <dbReference type="ChEBI" id="CHEBI:15378"/>
        <dbReference type="ChEBI" id="CHEBI:37565"/>
        <dbReference type="ChEBI" id="CHEBI:43474"/>
        <dbReference type="ChEBI" id="CHEBI:58189"/>
    </reaction>
    <physiologicalReaction direction="left-to-right" evidence="18">
        <dbReference type="Rhea" id="RHEA:19670"/>
    </physiologicalReaction>
</comment>
<evidence type="ECO:0000259" key="21">
    <source>
        <dbReference type="Pfam" id="PF07683"/>
    </source>
</evidence>
<dbReference type="RefSeq" id="XP_024714262.1">
    <property type="nucleotide sequence ID" value="XM_024857763.1"/>
</dbReference>
<evidence type="ECO:0000256" key="8">
    <source>
        <dbReference type="ARBA" id="ARBA00022801"/>
    </source>
</evidence>
<keyword evidence="4" id="KW-0813">Transport</keyword>
<dbReference type="Pfam" id="PF02492">
    <property type="entry name" value="cobW"/>
    <property type="match status" value="1"/>
</dbReference>
<accession>A0A2P7YSW9</accession>
<organism evidence="22 23">
    <name type="scientific">Candidozyma pseudohaemuli</name>
    <dbReference type="NCBI Taxonomy" id="418784"/>
    <lineage>
        <taxon>Eukaryota</taxon>
        <taxon>Fungi</taxon>
        <taxon>Dikarya</taxon>
        <taxon>Ascomycota</taxon>
        <taxon>Saccharomycotina</taxon>
        <taxon>Pichiomycetes</taxon>
        <taxon>Metschnikowiaceae</taxon>
        <taxon>Candidozyma</taxon>
    </lineage>
</organism>
<comment type="similarity">
    <text evidence="2">Belongs to the TIM54 family.</text>
</comment>
<keyword evidence="6" id="KW-0547">Nucleotide-binding</keyword>
<dbReference type="Pfam" id="PF11711">
    <property type="entry name" value="Tim54"/>
    <property type="match status" value="1"/>
</dbReference>
<dbReference type="InterPro" id="IPR036627">
    <property type="entry name" value="CobW-likC_sf"/>
</dbReference>